<dbReference type="Proteomes" id="UP001595704">
    <property type="component" value="Unassembled WGS sequence"/>
</dbReference>
<evidence type="ECO:0000256" key="1">
    <source>
        <dbReference type="ARBA" id="ARBA00005254"/>
    </source>
</evidence>
<dbReference type="InterPro" id="IPR029045">
    <property type="entry name" value="ClpP/crotonase-like_dom_sf"/>
</dbReference>
<dbReference type="Gene3D" id="3.90.226.10">
    <property type="entry name" value="2-enoyl-CoA Hydratase, Chain A, domain 1"/>
    <property type="match status" value="1"/>
</dbReference>
<evidence type="ECO:0000313" key="3">
    <source>
        <dbReference type="EMBL" id="MFC3639339.1"/>
    </source>
</evidence>
<comment type="similarity">
    <text evidence="1 2">Belongs to the enoyl-CoA hydratase/isomerase family.</text>
</comment>
<reference evidence="4" key="1">
    <citation type="journal article" date="2019" name="Int. J. Syst. Evol. Microbiol.">
        <title>The Global Catalogue of Microorganisms (GCM) 10K type strain sequencing project: providing services to taxonomists for standard genome sequencing and annotation.</title>
        <authorList>
            <consortium name="The Broad Institute Genomics Platform"/>
            <consortium name="The Broad Institute Genome Sequencing Center for Infectious Disease"/>
            <person name="Wu L."/>
            <person name="Ma J."/>
        </authorList>
    </citation>
    <scope>NUCLEOTIDE SEQUENCE [LARGE SCALE GENOMIC DNA]</scope>
    <source>
        <strain evidence="4">KCTC 42282</strain>
    </source>
</reference>
<dbReference type="Pfam" id="PF00378">
    <property type="entry name" value="ECH_1"/>
    <property type="match status" value="1"/>
</dbReference>
<keyword evidence="4" id="KW-1185">Reference proteome</keyword>
<protein>
    <submittedName>
        <fullName evidence="3">Enoyl-CoA hydratase/isomerase family protein</fullName>
    </submittedName>
</protein>
<gene>
    <name evidence="3" type="ORF">ACFONL_18540</name>
</gene>
<dbReference type="InterPro" id="IPR001753">
    <property type="entry name" value="Enoyl-CoA_hydra/iso"/>
</dbReference>
<dbReference type="InterPro" id="IPR014748">
    <property type="entry name" value="Enoyl-CoA_hydra_C"/>
</dbReference>
<dbReference type="CDD" id="cd06558">
    <property type="entry name" value="crotonase-like"/>
    <property type="match status" value="1"/>
</dbReference>
<proteinExistence type="inferred from homology"/>
<comment type="caution">
    <text evidence="3">The sequence shown here is derived from an EMBL/GenBank/DDBJ whole genome shotgun (WGS) entry which is preliminary data.</text>
</comment>
<evidence type="ECO:0000313" key="4">
    <source>
        <dbReference type="Proteomes" id="UP001595704"/>
    </source>
</evidence>
<dbReference type="InterPro" id="IPR018376">
    <property type="entry name" value="Enoyl-CoA_hyd/isom_CS"/>
</dbReference>
<accession>A0ABV7ULQ9</accession>
<name>A0ABV7ULQ9_9HYPH</name>
<dbReference type="RefSeq" id="WP_191319364.1">
    <property type="nucleotide sequence ID" value="NZ_BNCG01000007.1"/>
</dbReference>
<dbReference type="PANTHER" id="PTHR43802">
    <property type="entry name" value="ENOYL-COA HYDRATASE"/>
    <property type="match status" value="1"/>
</dbReference>
<organism evidence="3 4">
    <name type="scientific">Camelimonas fluminis</name>
    <dbReference type="NCBI Taxonomy" id="1576911"/>
    <lineage>
        <taxon>Bacteria</taxon>
        <taxon>Pseudomonadati</taxon>
        <taxon>Pseudomonadota</taxon>
        <taxon>Alphaproteobacteria</taxon>
        <taxon>Hyphomicrobiales</taxon>
        <taxon>Chelatococcaceae</taxon>
        <taxon>Camelimonas</taxon>
    </lineage>
</organism>
<dbReference type="PANTHER" id="PTHR43802:SF1">
    <property type="entry name" value="IP11341P-RELATED"/>
    <property type="match status" value="1"/>
</dbReference>
<dbReference type="SUPFAM" id="SSF52096">
    <property type="entry name" value="ClpP/crotonase"/>
    <property type="match status" value="1"/>
</dbReference>
<sequence>MADTQTTTRKLGTALSLRVDGPVHWLTLDRPASLNAIDQGMIDGLDAYFTERLHDSQTRVIIMRGAGGHFCSGADINTLSDVFSGTIDGDWVLRDVIRNMRACPQPIIALLDGAVAGGGMSFALAADVRLAATTMKMNAAFISVGLSGAELGVSWHLPRAVGSSIANELMMTGRPIGAERALATGLVSEVWTPEELEAAGERMARDMLRANPEGLRLTKRTVDAARSAGSLEAAMELEERAQLRCLASAEFRAATEAFLRRKKK</sequence>
<evidence type="ECO:0000256" key="2">
    <source>
        <dbReference type="RuleBase" id="RU003707"/>
    </source>
</evidence>
<dbReference type="Gene3D" id="1.10.12.10">
    <property type="entry name" value="Lyase 2-enoyl-coa Hydratase, Chain A, domain 2"/>
    <property type="match status" value="1"/>
</dbReference>
<dbReference type="PROSITE" id="PS00166">
    <property type="entry name" value="ENOYL_COA_HYDRATASE"/>
    <property type="match status" value="1"/>
</dbReference>
<dbReference type="EMBL" id="JBHRYC010000093">
    <property type="protein sequence ID" value="MFC3639339.1"/>
    <property type="molecule type" value="Genomic_DNA"/>
</dbReference>